<dbReference type="AlphaFoldDB" id="A0A2P4RFP9"/>
<feature type="domain" description="DUF4209" evidence="2">
    <location>
        <begin position="504"/>
        <end position="593"/>
    </location>
</feature>
<gene>
    <name evidence="3" type="ORF">DEE74_22780</name>
    <name evidence="4" type="ORF">GJQ57_19170</name>
</gene>
<name>A0A2P4RFP9_RALPI</name>
<dbReference type="Proteomes" id="UP000441032">
    <property type="component" value="Unassembled WGS sequence"/>
</dbReference>
<dbReference type="Proteomes" id="UP001199322">
    <property type="component" value="Unassembled WGS sequence"/>
</dbReference>
<proteinExistence type="predicted"/>
<dbReference type="InterPro" id="IPR025209">
    <property type="entry name" value="DUF4209"/>
</dbReference>
<evidence type="ECO:0000313" key="5">
    <source>
        <dbReference type="Proteomes" id="UP000441032"/>
    </source>
</evidence>
<reference evidence="3" key="1">
    <citation type="submission" date="2018-06" db="EMBL/GenBank/DDBJ databases">
        <authorList>
            <person name="O'Rourke A."/>
        </authorList>
    </citation>
    <scope>NUCLEOTIDE SEQUENCE</scope>
    <source>
        <strain evidence="3">132550021-3</strain>
    </source>
</reference>
<dbReference type="EMBL" id="WJYN01000008">
    <property type="protein sequence ID" value="MRT00768.1"/>
    <property type="molecule type" value="Genomic_DNA"/>
</dbReference>
<reference evidence="4 5" key="2">
    <citation type="submission" date="2019-11" db="EMBL/GenBank/DDBJ databases">
        <title>Phenotypic characterization of an OXA-22 and OXA-60 co-producing Ralstonia pickettii clinical strain.</title>
        <authorList>
            <person name="He F."/>
        </authorList>
    </citation>
    <scope>NUCLEOTIDE SEQUENCE [LARGE SCALE GENOMIC DNA]</scope>
    <source>
        <strain evidence="4 5">PSLESD1</strain>
    </source>
</reference>
<dbReference type="EMBL" id="QGBI01000028">
    <property type="protein sequence ID" value="MBX3892698.1"/>
    <property type="molecule type" value="Genomic_DNA"/>
</dbReference>
<evidence type="ECO:0000313" key="3">
    <source>
        <dbReference type="EMBL" id="MBX3892698.1"/>
    </source>
</evidence>
<evidence type="ECO:0000256" key="1">
    <source>
        <dbReference type="SAM" id="Coils"/>
    </source>
</evidence>
<organism evidence="4 5">
    <name type="scientific">Ralstonia pickettii</name>
    <name type="common">Burkholderia pickettii</name>
    <dbReference type="NCBI Taxonomy" id="329"/>
    <lineage>
        <taxon>Bacteria</taxon>
        <taxon>Pseudomonadati</taxon>
        <taxon>Pseudomonadota</taxon>
        <taxon>Betaproteobacteria</taxon>
        <taxon>Burkholderiales</taxon>
        <taxon>Burkholderiaceae</taxon>
        <taxon>Ralstonia</taxon>
    </lineage>
</organism>
<feature type="coiled-coil region" evidence="1">
    <location>
        <begin position="335"/>
        <end position="362"/>
    </location>
</feature>
<protein>
    <submittedName>
        <fullName evidence="4">DUF4209 domain-containing protein</fullName>
    </submittedName>
</protein>
<accession>A0A2P4RFP9</accession>
<dbReference type="RefSeq" id="WP_015855870.1">
    <property type="nucleotide sequence ID" value="NZ_CATWFT010000022.1"/>
</dbReference>
<sequence>MPISILPSIASRLAELEAAPRPIEPHLLSVELDRLVTDPDKLTEDERLGCQAEIVGWRFMPMRGDDRGPWDSYFGPLGSGTTEDGKEVYFPDAREISREVIEHWWNRSEQASHPVLRARYADLALEIGRVWNRHHPSQPQFTFSRELAQRAVDAHLKAVADDLAESDHQAWTFLNRALDLALLVKDRERVGRAKLEAFAYCRKLHGAGESGYWWNLDNMFWDRKGAPLTEEERSELIGWLEEALEGHANIKDAQRFDPHQAQSAADRLSRWSEKLGAPERSISVIKKAGAAFEEIAAKSNALTAIAWLEDLSVRYRRANLMGDVARVDATIKARSEEAEQSMRRHEVRLEITKQEMDEWLNNLLGESLELSLGRIAVHLMTSEEQLRQFVEDSAANAPLQAHIQINIVGSSGFTRAKIGSVKDDMPGRLMNMAATLIGQQAPWVHMALQRAKEKWQLDSEKLFAWLTQSPLFPVGSHSLLRVGIDSWFAEDHLKAIHLLVPQAEAALREWLMLMGESPMRPDPESGGFEALGMGRVLHTESFRTRVNPTLRMHLRALYTDAKGLNVRNRIAHGLASPEVLDRGIANWVIHSLLAIRTYAHLK</sequence>
<comment type="caution">
    <text evidence="4">The sequence shown here is derived from an EMBL/GenBank/DDBJ whole genome shotgun (WGS) entry which is preliminary data.</text>
</comment>
<dbReference type="Pfam" id="PF13910">
    <property type="entry name" value="DUF4209"/>
    <property type="match status" value="1"/>
</dbReference>
<evidence type="ECO:0000259" key="2">
    <source>
        <dbReference type="Pfam" id="PF13910"/>
    </source>
</evidence>
<evidence type="ECO:0000313" key="4">
    <source>
        <dbReference type="EMBL" id="MRT00768.1"/>
    </source>
</evidence>
<keyword evidence="1" id="KW-0175">Coiled coil</keyword>